<gene>
    <name evidence="7" type="ORF">GlitD10_1291</name>
</gene>
<dbReference type="InterPro" id="IPR051533">
    <property type="entry name" value="WaaL-like"/>
</dbReference>
<feature type="transmembrane region" description="Helical" evidence="5">
    <location>
        <begin position="99"/>
        <end position="120"/>
    </location>
</feature>
<protein>
    <submittedName>
        <fullName evidence="7">Lipid A core, O-antigen ligase family enzyme</fullName>
    </submittedName>
</protein>
<feature type="transmembrane region" description="Helical" evidence="5">
    <location>
        <begin position="70"/>
        <end position="87"/>
    </location>
</feature>
<keyword evidence="3 5" id="KW-1133">Transmembrane helix</keyword>
<evidence type="ECO:0000256" key="5">
    <source>
        <dbReference type="SAM" id="Phobius"/>
    </source>
</evidence>
<dbReference type="AlphaFoldDB" id="A0A1J0ACE7"/>
<dbReference type="InterPro" id="IPR007016">
    <property type="entry name" value="O-antigen_ligase-rel_domated"/>
</dbReference>
<evidence type="ECO:0000256" key="3">
    <source>
        <dbReference type="ARBA" id="ARBA00022989"/>
    </source>
</evidence>
<keyword evidence="4 5" id="KW-0472">Membrane</keyword>
<organism evidence="7 8">
    <name type="scientific">Gloeomargarita lithophora Alchichica-D10</name>
    <dbReference type="NCBI Taxonomy" id="1188229"/>
    <lineage>
        <taxon>Bacteria</taxon>
        <taxon>Bacillati</taxon>
        <taxon>Cyanobacteriota</taxon>
        <taxon>Cyanophyceae</taxon>
        <taxon>Gloeomargaritales</taxon>
        <taxon>Gloeomargaritaceae</taxon>
        <taxon>Gloeomargarita</taxon>
    </lineage>
</organism>
<keyword evidence="8" id="KW-1185">Reference proteome</keyword>
<evidence type="ECO:0000313" key="7">
    <source>
        <dbReference type="EMBL" id="APB33612.1"/>
    </source>
</evidence>
<dbReference type="PANTHER" id="PTHR37422">
    <property type="entry name" value="TEICHURONIC ACID BIOSYNTHESIS PROTEIN TUAE"/>
    <property type="match status" value="1"/>
</dbReference>
<reference evidence="7 8" key="1">
    <citation type="submission" date="2016-10" db="EMBL/GenBank/DDBJ databases">
        <title>Description of Gloeomargarita lithophora gen. nov., sp. nov., a thylakoid-bearing basal-branching cyanobacterium with intracellular carbonates, and proposal for Gloeomargaritales ord. nov.</title>
        <authorList>
            <person name="Moreira D."/>
            <person name="Tavera R."/>
            <person name="Benzerara K."/>
            <person name="Skouri-Panet F."/>
            <person name="Couradeau E."/>
            <person name="Gerard E."/>
            <person name="Loussert C."/>
            <person name="Novelo E."/>
            <person name="Zivanovic Y."/>
            <person name="Lopez-Garcia P."/>
        </authorList>
    </citation>
    <scope>NUCLEOTIDE SEQUENCE [LARGE SCALE GENOMIC DNA]</scope>
    <source>
        <strain evidence="7 8">D10</strain>
    </source>
</reference>
<keyword evidence="7" id="KW-0436">Ligase</keyword>
<name>A0A1J0ACE7_9CYAN</name>
<feature type="transmembrane region" description="Helical" evidence="5">
    <location>
        <begin position="12"/>
        <end position="35"/>
    </location>
</feature>
<evidence type="ECO:0000256" key="2">
    <source>
        <dbReference type="ARBA" id="ARBA00022692"/>
    </source>
</evidence>
<sequence length="393" mass="43580">MGTRLDWLGLGLGILPFWSGLGLAVWAGGMISVWVRRGRLLCRQRETWLWVGLTGLMVISSLQSPDPLGALLGLGNFVPFFAFFLAVRSQVTPAQRYQWVKIMGGTGMVVALVGLAQALGGQGTLTLLGLEMNWHSRIPGRVDSVFSDANVMASYCVMLLPVQLGLTLNAPSGSRLRWGWGVATGITFLALLLTRSLNGLGVVGLLGIGVSFRQRRYVLSAVIVLLGLGIVGAGLDWPGWRAVFPELLWGRLPKYLLGRAEDLRTVQWQLAWDWFEQRPWWGWGLRYFPTLYQQSTDSWVGHPHNFWVMLLVETGVWVTGLFTFLVGRVVVRGWHSWHKTGDWRYGGMWLAFVGVTCFHGLDVTLFDGRVNGLAWLLLAGLADDKLSSQSGKL</sequence>
<proteinExistence type="predicted"/>
<dbReference type="KEGG" id="glt:GlitD10_1291"/>
<dbReference type="RefSeq" id="WP_071454173.1">
    <property type="nucleotide sequence ID" value="NZ_CP017675.1"/>
</dbReference>
<dbReference type="STRING" id="1188229.GlitD10_1291"/>
<comment type="subcellular location">
    <subcellularLocation>
        <location evidence="1">Membrane</location>
        <topology evidence="1">Multi-pass membrane protein</topology>
    </subcellularLocation>
</comment>
<dbReference type="GO" id="GO:0016020">
    <property type="term" value="C:membrane"/>
    <property type="evidence" value="ECO:0007669"/>
    <property type="project" value="UniProtKB-SubCell"/>
</dbReference>
<evidence type="ECO:0000259" key="6">
    <source>
        <dbReference type="Pfam" id="PF04932"/>
    </source>
</evidence>
<evidence type="ECO:0000256" key="1">
    <source>
        <dbReference type="ARBA" id="ARBA00004141"/>
    </source>
</evidence>
<keyword evidence="2 5" id="KW-0812">Transmembrane</keyword>
<feature type="domain" description="O-antigen ligase-related" evidence="6">
    <location>
        <begin position="186"/>
        <end position="322"/>
    </location>
</feature>
<evidence type="ECO:0000313" key="8">
    <source>
        <dbReference type="Proteomes" id="UP000180235"/>
    </source>
</evidence>
<accession>A0A1J0ACE7</accession>
<feature type="transmembrane region" description="Helical" evidence="5">
    <location>
        <begin position="343"/>
        <end position="361"/>
    </location>
</feature>
<dbReference type="PANTHER" id="PTHR37422:SF13">
    <property type="entry name" value="LIPOPOLYSACCHARIDE BIOSYNTHESIS PROTEIN PA4999-RELATED"/>
    <property type="match status" value="1"/>
</dbReference>
<feature type="transmembrane region" description="Helical" evidence="5">
    <location>
        <begin position="178"/>
        <end position="205"/>
    </location>
</feature>
<feature type="transmembrane region" description="Helical" evidence="5">
    <location>
        <begin position="306"/>
        <end position="331"/>
    </location>
</feature>
<dbReference type="Pfam" id="PF04932">
    <property type="entry name" value="Wzy_C"/>
    <property type="match status" value="1"/>
</dbReference>
<evidence type="ECO:0000256" key="4">
    <source>
        <dbReference type="ARBA" id="ARBA00023136"/>
    </source>
</evidence>
<feature type="transmembrane region" description="Helical" evidence="5">
    <location>
        <begin position="217"/>
        <end position="235"/>
    </location>
</feature>
<feature type="transmembrane region" description="Helical" evidence="5">
    <location>
        <begin position="47"/>
        <end position="64"/>
    </location>
</feature>
<dbReference type="OrthoDB" id="547142at2"/>
<dbReference type="EMBL" id="CP017675">
    <property type="protein sequence ID" value="APB33612.1"/>
    <property type="molecule type" value="Genomic_DNA"/>
</dbReference>
<dbReference type="GO" id="GO:0016874">
    <property type="term" value="F:ligase activity"/>
    <property type="evidence" value="ECO:0007669"/>
    <property type="project" value="UniProtKB-KW"/>
</dbReference>
<dbReference type="Proteomes" id="UP000180235">
    <property type="component" value="Chromosome"/>
</dbReference>